<evidence type="ECO:0000256" key="5">
    <source>
        <dbReference type="ARBA" id="ARBA00022741"/>
    </source>
</evidence>
<name>A0ABW4JMR0_9BACL</name>
<dbReference type="RefSeq" id="WP_377945377.1">
    <property type="nucleotide sequence ID" value="NZ_JBHUCX010000092.1"/>
</dbReference>
<dbReference type="SUPFAM" id="SSF55785">
    <property type="entry name" value="PYP-like sensor domain (PAS domain)"/>
    <property type="match status" value="2"/>
</dbReference>
<sequence>MLRQNLEILTSVLHNMANAASVERVLQELTDINHALDEALIVAVTDVRGDITFVNRRFCEISKYTQSELLGANHRIINSGHHSIAFFREMWQTIARGRIWRGEIKNRAKDGSFYWMDTTIVPCLNENGKPYQYVAFRNEITNRKLAEERLDTLVATMPDMVIFKDGEGRWLKANNAAIRFFGLGSLQYEGQTSAQLAMLPVVHGERLLHFAQSDDEAWTRATTTHLELEIPLESGSPRIFELTKVPVFHNDGKRSGLIVVGKDITEKKQTEAFLRRADKISAVGQMASGIAHEIRNPLAAMKWSLQVFSMDHPEHKQAFNAILDELSRVDGIVGELLMLAKPQETRFESVRLEDILSVVITLMRSQAKRNGVQLLVDMEPNLPYLRCEPNQIKQVFINLIKNAVEAMPHGGLVHIRAARHPEGGVSIQVTDKGVGIPEPLIARLGEPFLTTKESGTGLGMMVCHKIIRDHHGRMDIHSVVNEGTEIVIVLPASDG</sequence>
<dbReference type="EMBL" id="JBHUCX010000092">
    <property type="protein sequence ID" value="MFD1677487.1"/>
    <property type="molecule type" value="Genomic_DNA"/>
</dbReference>
<protein>
    <recommendedName>
        <fullName evidence="2">histidine kinase</fullName>
        <ecNumber evidence="2">2.7.13.3</ecNumber>
    </recommendedName>
</protein>
<feature type="domain" description="Histidine kinase" evidence="9">
    <location>
        <begin position="289"/>
        <end position="494"/>
    </location>
</feature>
<dbReference type="PRINTS" id="PR00344">
    <property type="entry name" value="BCTRLSENSOR"/>
</dbReference>
<dbReference type="InterPro" id="IPR003661">
    <property type="entry name" value="HisK_dim/P_dom"/>
</dbReference>
<reference evidence="13" key="1">
    <citation type="journal article" date="2019" name="Int. J. Syst. Evol. Microbiol.">
        <title>The Global Catalogue of Microorganisms (GCM) 10K type strain sequencing project: providing services to taxonomists for standard genome sequencing and annotation.</title>
        <authorList>
            <consortium name="The Broad Institute Genomics Platform"/>
            <consortium name="The Broad Institute Genome Sequencing Center for Infectious Disease"/>
            <person name="Wu L."/>
            <person name="Ma J."/>
        </authorList>
    </citation>
    <scope>NUCLEOTIDE SEQUENCE [LARGE SCALE GENOMIC DNA]</scope>
    <source>
        <strain evidence="13">CGMCC 1.12286</strain>
    </source>
</reference>
<organism evidence="12 13">
    <name type="scientific">Alicyclobacillus fodiniaquatilis</name>
    <dbReference type="NCBI Taxonomy" id="1661150"/>
    <lineage>
        <taxon>Bacteria</taxon>
        <taxon>Bacillati</taxon>
        <taxon>Bacillota</taxon>
        <taxon>Bacilli</taxon>
        <taxon>Bacillales</taxon>
        <taxon>Alicyclobacillaceae</taxon>
        <taxon>Alicyclobacillus</taxon>
    </lineage>
</organism>
<feature type="domain" description="PAC" evidence="11">
    <location>
        <begin position="224"/>
        <end position="276"/>
    </location>
</feature>
<dbReference type="PROSITE" id="PS50109">
    <property type="entry name" value="HIS_KIN"/>
    <property type="match status" value="1"/>
</dbReference>
<dbReference type="CDD" id="cd00082">
    <property type="entry name" value="HisKA"/>
    <property type="match status" value="1"/>
</dbReference>
<keyword evidence="5" id="KW-0547">Nucleotide-binding</keyword>
<dbReference type="InterPro" id="IPR013655">
    <property type="entry name" value="PAS_fold_3"/>
</dbReference>
<dbReference type="InterPro" id="IPR001610">
    <property type="entry name" value="PAC"/>
</dbReference>
<evidence type="ECO:0000259" key="9">
    <source>
        <dbReference type="PROSITE" id="PS50109"/>
    </source>
</evidence>
<evidence type="ECO:0000259" key="10">
    <source>
        <dbReference type="PROSITE" id="PS50112"/>
    </source>
</evidence>
<keyword evidence="6" id="KW-0418">Kinase</keyword>
<dbReference type="Pfam" id="PF02518">
    <property type="entry name" value="HATPase_c"/>
    <property type="match status" value="1"/>
</dbReference>
<dbReference type="NCBIfam" id="TIGR00229">
    <property type="entry name" value="sensory_box"/>
    <property type="match status" value="2"/>
</dbReference>
<dbReference type="PROSITE" id="PS50112">
    <property type="entry name" value="PAS"/>
    <property type="match status" value="1"/>
</dbReference>
<evidence type="ECO:0000256" key="4">
    <source>
        <dbReference type="ARBA" id="ARBA00022679"/>
    </source>
</evidence>
<evidence type="ECO:0000256" key="3">
    <source>
        <dbReference type="ARBA" id="ARBA00022553"/>
    </source>
</evidence>
<dbReference type="Proteomes" id="UP001597079">
    <property type="component" value="Unassembled WGS sequence"/>
</dbReference>
<evidence type="ECO:0000256" key="8">
    <source>
        <dbReference type="ARBA" id="ARBA00023012"/>
    </source>
</evidence>
<evidence type="ECO:0000259" key="11">
    <source>
        <dbReference type="PROSITE" id="PS50113"/>
    </source>
</evidence>
<dbReference type="InterPro" id="IPR000014">
    <property type="entry name" value="PAS"/>
</dbReference>
<dbReference type="SMART" id="SM00091">
    <property type="entry name" value="PAS"/>
    <property type="match status" value="2"/>
</dbReference>
<keyword evidence="4" id="KW-0808">Transferase</keyword>
<evidence type="ECO:0000313" key="12">
    <source>
        <dbReference type="EMBL" id="MFD1677487.1"/>
    </source>
</evidence>
<dbReference type="Gene3D" id="1.10.287.130">
    <property type="match status" value="1"/>
</dbReference>
<comment type="caution">
    <text evidence="12">The sequence shown here is derived from an EMBL/GenBank/DDBJ whole genome shotgun (WGS) entry which is preliminary data.</text>
</comment>
<dbReference type="EC" id="2.7.13.3" evidence="2"/>
<feature type="domain" description="PAS" evidence="10">
    <location>
        <begin position="146"/>
        <end position="205"/>
    </location>
</feature>
<evidence type="ECO:0000256" key="6">
    <source>
        <dbReference type="ARBA" id="ARBA00022777"/>
    </source>
</evidence>
<keyword evidence="8" id="KW-0902">Two-component regulatory system</keyword>
<keyword evidence="3" id="KW-0597">Phosphoprotein</keyword>
<dbReference type="Pfam" id="PF08447">
    <property type="entry name" value="PAS_3"/>
    <property type="match status" value="1"/>
</dbReference>
<dbReference type="Gene3D" id="3.30.565.10">
    <property type="entry name" value="Histidine kinase-like ATPase, C-terminal domain"/>
    <property type="match status" value="1"/>
</dbReference>
<dbReference type="Pfam" id="PF08448">
    <property type="entry name" value="PAS_4"/>
    <property type="match status" value="1"/>
</dbReference>
<accession>A0ABW4JMR0</accession>
<evidence type="ECO:0000256" key="7">
    <source>
        <dbReference type="ARBA" id="ARBA00022840"/>
    </source>
</evidence>
<dbReference type="SMART" id="SM00086">
    <property type="entry name" value="PAC"/>
    <property type="match status" value="2"/>
</dbReference>
<dbReference type="SMART" id="SM00387">
    <property type="entry name" value="HATPase_c"/>
    <property type="match status" value="1"/>
</dbReference>
<dbReference type="PANTHER" id="PTHR43065:SF34">
    <property type="entry name" value="SPORULATION KINASE A"/>
    <property type="match status" value="1"/>
</dbReference>
<dbReference type="Pfam" id="PF00512">
    <property type="entry name" value="HisKA"/>
    <property type="match status" value="1"/>
</dbReference>
<dbReference type="PANTHER" id="PTHR43065">
    <property type="entry name" value="SENSOR HISTIDINE KINASE"/>
    <property type="match status" value="1"/>
</dbReference>
<dbReference type="InterPro" id="IPR036097">
    <property type="entry name" value="HisK_dim/P_sf"/>
</dbReference>
<dbReference type="InterPro" id="IPR035965">
    <property type="entry name" value="PAS-like_dom_sf"/>
</dbReference>
<dbReference type="InterPro" id="IPR005467">
    <property type="entry name" value="His_kinase_dom"/>
</dbReference>
<comment type="catalytic activity">
    <reaction evidence="1">
        <text>ATP + protein L-histidine = ADP + protein N-phospho-L-histidine.</text>
        <dbReference type="EC" id="2.7.13.3"/>
    </reaction>
</comment>
<gene>
    <name evidence="12" type="ORF">ACFSB2_22765</name>
</gene>
<dbReference type="PROSITE" id="PS50113">
    <property type="entry name" value="PAC"/>
    <property type="match status" value="2"/>
</dbReference>
<keyword evidence="13" id="KW-1185">Reference proteome</keyword>
<dbReference type="InterPro" id="IPR013656">
    <property type="entry name" value="PAS_4"/>
</dbReference>
<evidence type="ECO:0000256" key="1">
    <source>
        <dbReference type="ARBA" id="ARBA00000085"/>
    </source>
</evidence>
<keyword evidence="7" id="KW-0067">ATP-binding</keyword>
<dbReference type="InterPro" id="IPR003594">
    <property type="entry name" value="HATPase_dom"/>
</dbReference>
<dbReference type="InterPro" id="IPR004358">
    <property type="entry name" value="Sig_transdc_His_kin-like_C"/>
</dbReference>
<dbReference type="SUPFAM" id="SSF55874">
    <property type="entry name" value="ATPase domain of HSP90 chaperone/DNA topoisomerase II/histidine kinase"/>
    <property type="match status" value="1"/>
</dbReference>
<evidence type="ECO:0000313" key="13">
    <source>
        <dbReference type="Proteomes" id="UP001597079"/>
    </source>
</evidence>
<dbReference type="Gene3D" id="3.30.450.20">
    <property type="entry name" value="PAS domain"/>
    <property type="match status" value="2"/>
</dbReference>
<dbReference type="SUPFAM" id="SSF47384">
    <property type="entry name" value="Homodimeric domain of signal transducing histidine kinase"/>
    <property type="match status" value="1"/>
</dbReference>
<proteinExistence type="predicted"/>
<dbReference type="InterPro" id="IPR036890">
    <property type="entry name" value="HATPase_C_sf"/>
</dbReference>
<feature type="domain" description="PAC" evidence="11">
    <location>
        <begin position="100"/>
        <end position="152"/>
    </location>
</feature>
<evidence type="ECO:0000256" key="2">
    <source>
        <dbReference type="ARBA" id="ARBA00012438"/>
    </source>
</evidence>
<dbReference type="SMART" id="SM00388">
    <property type="entry name" value="HisKA"/>
    <property type="match status" value="1"/>
</dbReference>
<dbReference type="InterPro" id="IPR000700">
    <property type="entry name" value="PAS-assoc_C"/>
</dbReference>
<dbReference type="CDD" id="cd00130">
    <property type="entry name" value="PAS"/>
    <property type="match status" value="2"/>
</dbReference>